<reference evidence="2 3" key="1">
    <citation type="submission" date="2020-06" db="EMBL/GenBank/DDBJ databases">
        <authorList>
            <person name="Li R."/>
            <person name="Bekaert M."/>
        </authorList>
    </citation>
    <scope>NUCLEOTIDE SEQUENCE [LARGE SCALE GENOMIC DNA]</scope>
    <source>
        <strain evidence="3">wild</strain>
    </source>
</reference>
<organism evidence="2 3">
    <name type="scientific">Mytilus coruscus</name>
    <name type="common">Sea mussel</name>
    <dbReference type="NCBI Taxonomy" id="42192"/>
    <lineage>
        <taxon>Eukaryota</taxon>
        <taxon>Metazoa</taxon>
        <taxon>Spiralia</taxon>
        <taxon>Lophotrochozoa</taxon>
        <taxon>Mollusca</taxon>
        <taxon>Bivalvia</taxon>
        <taxon>Autobranchia</taxon>
        <taxon>Pteriomorphia</taxon>
        <taxon>Mytilida</taxon>
        <taxon>Mytiloidea</taxon>
        <taxon>Mytilidae</taxon>
        <taxon>Mytilinae</taxon>
        <taxon>Mytilus</taxon>
    </lineage>
</organism>
<sequence>MDDRNSSDDCYSSDFEDEPEPGTTTCKINLENDVSITAPNSLYSILNEYITTKWTANEKNNSLQFLNLPLESTLDGFAEFCCCQLDSFGIVIHSKKMSAIVNPLGTEIDIGDSCACILKFDKDCVKSNENFRYTVHTPDVEFSRFGYTSTRHVKHVSDKVNFEYDRAKFLKPIKVVVSLTYVPLMHQNESQIEILLVGYKNGSASIVKSMKTSADAIYSGSLHGYDGVSLAAVLKIKEAKISKIELTNELNWFYGSRILGNILVYFLKRNSSTLRLKVSCCRAEHAKLLIVKEQQEGNFLIHKSENLFLTPYQRFKIRPAGCIGLKPGGGSHLWMLFLSVSSDNTSTFQVKINRIMGGSPNAILCFSTDTDSRNYTEITKVEFNLDSLPFLRNRQDHEENQSKADTKLNTVKITKNSDLKSIEAGVDQGASLTHHLADCKTVLSKTESKHSIVGGLILSNPTLERYEQ</sequence>
<name>A0A6J8E5Y3_MYTCO</name>
<dbReference type="AlphaFoldDB" id="A0A6J8E5Y3"/>
<proteinExistence type="predicted"/>
<gene>
    <name evidence="2" type="ORF">MCOR_47641</name>
</gene>
<keyword evidence="3" id="KW-1185">Reference proteome</keyword>
<evidence type="ECO:0000313" key="3">
    <source>
        <dbReference type="Proteomes" id="UP000507470"/>
    </source>
</evidence>
<protein>
    <submittedName>
        <fullName evidence="2">Uncharacterized protein</fullName>
    </submittedName>
</protein>
<dbReference type="OrthoDB" id="6109076at2759"/>
<accession>A0A6J8E5Y3</accession>
<dbReference type="EMBL" id="CACVKT020008354">
    <property type="protein sequence ID" value="CAC5414905.1"/>
    <property type="molecule type" value="Genomic_DNA"/>
</dbReference>
<evidence type="ECO:0000313" key="2">
    <source>
        <dbReference type="EMBL" id="CAC5414905.1"/>
    </source>
</evidence>
<evidence type="ECO:0000256" key="1">
    <source>
        <dbReference type="SAM" id="MobiDB-lite"/>
    </source>
</evidence>
<dbReference type="Proteomes" id="UP000507470">
    <property type="component" value="Unassembled WGS sequence"/>
</dbReference>
<feature type="region of interest" description="Disordered" evidence="1">
    <location>
        <begin position="1"/>
        <end position="22"/>
    </location>
</feature>